<organism evidence="1 2">
    <name type="scientific">Alicyclobacillus cycloheptanicus</name>
    <dbReference type="NCBI Taxonomy" id="1457"/>
    <lineage>
        <taxon>Bacteria</taxon>
        <taxon>Bacillati</taxon>
        <taxon>Bacillota</taxon>
        <taxon>Bacilli</taxon>
        <taxon>Bacillales</taxon>
        <taxon>Alicyclobacillaceae</taxon>
        <taxon>Alicyclobacillus</taxon>
    </lineage>
</organism>
<keyword evidence="2" id="KW-1185">Reference proteome</keyword>
<reference evidence="1 2" key="1">
    <citation type="submission" date="2023-07" db="EMBL/GenBank/DDBJ databases">
        <title>Genomic Encyclopedia of Type Strains, Phase IV (KMG-IV): sequencing the most valuable type-strain genomes for metagenomic binning, comparative biology and taxonomic classification.</title>
        <authorList>
            <person name="Goeker M."/>
        </authorList>
    </citation>
    <scope>NUCLEOTIDE SEQUENCE [LARGE SCALE GENOMIC DNA]</scope>
    <source>
        <strain evidence="1 2">DSM 4006</strain>
    </source>
</reference>
<name>A0ABT9XJV3_9BACL</name>
<evidence type="ECO:0000313" key="2">
    <source>
        <dbReference type="Proteomes" id="UP001232973"/>
    </source>
</evidence>
<comment type="caution">
    <text evidence="1">The sequence shown here is derived from an EMBL/GenBank/DDBJ whole genome shotgun (WGS) entry which is preliminary data.</text>
</comment>
<dbReference type="InterPro" id="IPR010349">
    <property type="entry name" value="Asparaginase_II"/>
</dbReference>
<evidence type="ECO:0000313" key="1">
    <source>
        <dbReference type="EMBL" id="MDQ0190586.1"/>
    </source>
</evidence>
<dbReference type="RefSeq" id="WP_274456154.1">
    <property type="nucleotide sequence ID" value="NZ_CP067097.1"/>
</dbReference>
<protein>
    <submittedName>
        <fullName evidence="1">L-asparaginase II</fullName>
    </submittedName>
</protein>
<accession>A0ABT9XJV3</accession>
<dbReference type="PANTHER" id="PTHR42110:SF1">
    <property type="entry name" value="L-ASPARAGINASE, PUTATIVE (AFU_ORTHOLOGUE AFUA_3G11890)-RELATED"/>
    <property type="match status" value="1"/>
</dbReference>
<dbReference type="PANTHER" id="PTHR42110">
    <property type="entry name" value="L-ASPARAGINASE, PUTATIVE (AFU_ORTHOLOGUE AFUA_3G11890)-RELATED"/>
    <property type="match status" value="1"/>
</dbReference>
<sequence>MSELLVNVVRGALTESRHMGDIALVDRAGRLLASVGDGERVTYARSSAKPLQTLPLVESGAADAFAMSDEEIALCCASHSGEEMHVTKVRAFLNRIGVPESALQCGVHPPYHQPSYEALLRSGTQVSAIHNNCSGKHAGMLALAKFLGADLDTYLDVNHPVQQAVLSVVREVCDLDESQLVLGTDGCGVPVFGMPIRNLALAFARFADPEDMPDGRARAMRRIARAMMSHPHLVAGTDRFCTALMQAGQGTLLGKAGAEGVYCVGIAPQGFGLCVKVDDGNARAAYPSVVEALRQAQVVDKDVIDALASFHRPQLKNHQGTVVGSLQTAFTLRPPHETDK</sequence>
<gene>
    <name evidence="1" type="ORF">J2S03_002453</name>
</gene>
<dbReference type="Proteomes" id="UP001232973">
    <property type="component" value="Unassembled WGS sequence"/>
</dbReference>
<dbReference type="EMBL" id="JAUSTP010000020">
    <property type="protein sequence ID" value="MDQ0190586.1"/>
    <property type="molecule type" value="Genomic_DNA"/>
</dbReference>
<dbReference type="Pfam" id="PF06089">
    <property type="entry name" value="Asparaginase_II"/>
    <property type="match status" value="1"/>
</dbReference>
<proteinExistence type="predicted"/>